<keyword evidence="1" id="KW-0472">Membrane</keyword>
<dbReference type="eggNOG" id="ENOG5033E6B">
    <property type="taxonomic scope" value="Bacteria"/>
</dbReference>
<dbReference type="Proteomes" id="UP000030652">
    <property type="component" value="Unassembled WGS sequence"/>
</dbReference>
<accession>A0A0B0ELR4</accession>
<feature type="transmembrane region" description="Helical" evidence="1">
    <location>
        <begin position="335"/>
        <end position="356"/>
    </location>
</feature>
<protein>
    <submittedName>
        <fullName evidence="2">Uncharacterized protein</fullName>
    </submittedName>
</protein>
<dbReference type="InterPro" id="IPR029062">
    <property type="entry name" value="Class_I_gatase-like"/>
</dbReference>
<proteinExistence type="predicted"/>
<gene>
    <name evidence="2" type="ORF">SCABRO_00237</name>
</gene>
<name>A0A0B0ELR4_9BACT</name>
<comment type="caution">
    <text evidence="2">The sequence shown here is derived from an EMBL/GenBank/DDBJ whole genome shotgun (WGS) entry which is preliminary data.</text>
</comment>
<dbReference type="AlphaFoldDB" id="A0A0B0ELR4"/>
<reference evidence="2 3" key="1">
    <citation type="submission" date="2014-10" db="EMBL/GenBank/DDBJ databases">
        <title>Draft genome of anammox bacterium scalindua brodae, obtained using differential coverage binning of sequence data from two enrichment reactors.</title>
        <authorList>
            <person name="Speth D.R."/>
            <person name="Russ L."/>
            <person name="Kartal B."/>
            <person name="Op den Camp H.J."/>
            <person name="Dutilh B.E."/>
            <person name="Jetten M.S."/>
        </authorList>
    </citation>
    <scope>NUCLEOTIDE SEQUENCE [LARGE SCALE GENOMIC DNA]</scope>
    <source>
        <strain evidence="2">RU1</strain>
    </source>
</reference>
<sequence>MRILCIVIASCLFSGKDACSSIKIDIESGLGGFYRTQQWFPLKVILHNNGQNVEGILSTDFSGMKYEIPIDLPAKSQKAVFFYLYPTTPEHEVKIYLHSNKSLILDHVSKIAELDQNMIFVGILRGSNPAHSYPFLKERKSPVRIINFTPEDLPGEWPGYDALDIMIIDNLNPALLSPTQKTAFKHWLFSGGKLLLYGHYPYPLDADFYEDLLPVDVFKTITTPEVNSEYDDRQESYINPSGLILNADTLKKNCKIVQHVNGTPVIVKAEYGMGEIIYSTIPFYQPMLNELSRDESIRKELFAHNIRPYQKSKLPVFQPLSENISVGDDKLLLSWKYIFCFSVIYCGSLIALYFAVFRRKNSFVFNLITLIFFPIFFSALFGTVLFLFRSHNVKIDNFSLLIGSDQYKERIISKTFCIISAQKQKKLELGLRNPYFVIESENLIGDMRGVNPYTLSQTEYTALKDIRLNPLGNRAFFFRGFLDCDAFIDADMSWHANSITGSISNTSQCNFHHCMIVTEDSYYELPDLEAQETIDLNCEQHKGAMNEKTLSRQEKQFYDLIKGDLFKSVIKNRYPVLLGWSNEPVLSYSLNEKYFITTHTSLFVYFL</sequence>
<evidence type="ECO:0000256" key="1">
    <source>
        <dbReference type="SAM" id="Phobius"/>
    </source>
</evidence>
<keyword evidence="1" id="KW-0812">Transmembrane</keyword>
<evidence type="ECO:0000313" key="2">
    <source>
        <dbReference type="EMBL" id="KHE93987.1"/>
    </source>
</evidence>
<dbReference type="SUPFAM" id="SSF52317">
    <property type="entry name" value="Class I glutamine amidotransferase-like"/>
    <property type="match status" value="1"/>
</dbReference>
<feature type="transmembrane region" description="Helical" evidence="1">
    <location>
        <begin position="363"/>
        <end position="388"/>
    </location>
</feature>
<keyword evidence="1" id="KW-1133">Transmembrane helix</keyword>
<evidence type="ECO:0000313" key="3">
    <source>
        <dbReference type="Proteomes" id="UP000030652"/>
    </source>
</evidence>
<dbReference type="EMBL" id="JRYO01000022">
    <property type="protein sequence ID" value="KHE93987.1"/>
    <property type="molecule type" value="Genomic_DNA"/>
</dbReference>
<organism evidence="2 3">
    <name type="scientific">Candidatus Scalindua brodae</name>
    <dbReference type="NCBI Taxonomy" id="237368"/>
    <lineage>
        <taxon>Bacteria</taxon>
        <taxon>Pseudomonadati</taxon>
        <taxon>Planctomycetota</taxon>
        <taxon>Candidatus Brocadiia</taxon>
        <taxon>Candidatus Brocadiales</taxon>
        <taxon>Candidatus Scalinduaceae</taxon>
        <taxon>Candidatus Scalindua</taxon>
    </lineage>
</organism>